<dbReference type="Proteomes" id="UP000001937">
    <property type="component" value="Chromosome"/>
</dbReference>
<dbReference type="InterPro" id="IPR018723">
    <property type="entry name" value="DUF2254_membrane"/>
</dbReference>
<dbReference type="eggNOG" id="COG4325">
    <property type="taxonomic scope" value="Bacteria"/>
</dbReference>
<gene>
    <name evidence="2" type="ordered locus">Francci3_1980</name>
</gene>
<evidence type="ECO:0000256" key="1">
    <source>
        <dbReference type="SAM" id="Phobius"/>
    </source>
</evidence>
<proteinExistence type="predicted"/>
<dbReference type="AlphaFoldDB" id="Q2JBI8"/>
<dbReference type="EMBL" id="CP000249">
    <property type="protein sequence ID" value="ABD11354.1"/>
    <property type="molecule type" value="Genomic_DNA"/>
</dbReference>
<accession>Q2JBI8</accession>
<feature type="transmembrane region" description="Helical" evidence="1">
    <location>
        <begin position="91"/>
        <end position="117"/>
    </location>
</feature>
<evidence type="ECO:0000313" key="2">
    <source>
        <dbReference type="EMBL" id="ABD11354.1"/>
    </source>
</evidence>
<feature type="transmembrane region" description="Helical" evidence="1">
    <location>
        <begin position="168"/>
        <end position="192"/>
    </location>
</feature>
<name>Q2JBI8_FRACC</name>
<dbReference type="HOGENOM" id="CLU_032303_1_0_11"/>
<protein>
    <submittedName>
        <fullName evidence="2">Membrane protein</fullName>
    </submittedName>
</protein>
<dbReference type="PhylomeDB" id="Q2JBI8"/>
<feature type="transmembrane region" description="Helical" evidence="1">
    <location>
        <begin position="46"/>
        <end position="71"/>
    </location>
</feature>
<feature type="transmembrane region" description="Helical" evidence="1">
    <location>
        <begin position="137"/>
        <end position="156"/>
    </location>
</feature>
<keyword evidence="1" id="KW-1133">Transmembrane helix</keyword>
<keyword evidence="1" id="KW-0812">Transmembrane</keyword>
<sequence length="447" mass="49006">MRGGGGPSGRPRRAPHLWVSRAADGHLLAMLSARQQGMWRSRARRLWTSFWTIPALCTALAVGLAVSVPWLDERGLSAALPFLFSGGPDGARSVLSAVASSMISFTALVFSITIVTLQLTSGQFSPRVLRTFLQDRLTQLALGVFVATFVYALAVLRSVRGADTARSFVPRTAVTLSVLLVLISVVLFIAYIHHVTNAVRVSQILASIGTQTRRCIARRFDGVGSVSSVPLPTAARSPRYKIISAPRNGIIAVVRDRPVVRAASQANCLVVLVPKIGDFVAAGMPLFTVHDGPADGLRGDLDRQAVIDAVDIEIERSMEQDIAFGFRQLADIAERALSPAMNDHTTAVAAVDQVHDLLRRLVTRHLTPRAHTDRDGQPRLVVPEPDLEDYLRIGVDDISRWAQDSPRVLSRLRLMLRDVYEQARPEHRARIACRVTRLERRLAARKG</sequence>
<keyword evidence="3" id="KW-1185">Reference proteome</keyword>
<dbReference type="STRING" id="106370.Francci3_1980"/>
<reference evidence="2 3" key="1">
    <citation type="journal article" date="2007" name="Genome Res.">
        <title>Genome characteristics of facultatively symbiotic Frankia sp. strains reflect host range and host plant biogeography.</title>
        <authorList>
            <person name="Normand P."/>
            <person name="Lapierre P."/>
            <person name="Tisa L.S."/>
            <person name="Gogarten J.P."/>
            <person name="Alloisio N."/>
            <person name="Bagnarol E."/>
            <person name="Bassi C.A."/>
            <person name="Berry A.M."/>
            <person name="Bickhart D.M."/>
            <person name="Choisne N."/>
            <person name="Couloux A."/>
            <person name="Cournoyer B."/>
            <person name="Cruveiller S."/>
            <person name="Daubin V."/>
            <person name="Demange N."/>
            <person name="Francino M.P."/>
            <person name="Goltsman E."/>
            <person name="Huang Y."/>
            <person name="Kopp O.R."/>
            <person name="Labarre L."/>
            <person name="Lapidus A."/>
            <person name="Lavire C."/>
            <person name="Marechal J."/>
            <person name="Martinez M."/>
            <person name="Mastronunzio J.E."/>
            <person name="Mullin B.C."/>
            <person name="Niemann J."/>
            <person name="Pujic P."/>
            <person name="Rawnsley T."/>
            <person name="Rouy Z."/>
            <person name="Schenowitz C."/>
            <person name="Sellstedt A."/>
            <person name="Tavares F."/>
            <person name="Tomkins J.P."/>
            <person name="Vallenet D."/>
            <person name="Valverde C."/>
            <person name="Wall L.G."/>
            <person name="Wang Y."/>
            <person name="Medigue C."/>
            <person name="Benson D.R."/>
        </authorList>
    </citation>
    <scope>NUCLEOTIDE SEQUENCE [LARGE SCALE GENOMIC DNA]</scope>
    <source>
        <strain evidence="3">DSM 45818 / CECT 9043 / CcI3</strain>
    </source>
</reference>
<evidence type="ECO:0000313" key="3">
    <source>
        <dbReference type="Proteomes" id="UP000001937"/>
    </source>
</evidence>
<dbReference type="Pfam" id="PF10011">
    <property type="entry name" value="DUF2254"/>
    <property type="match status" value="1"/>
</dbReference>
<keyword evidence="1" id="KW-0472">Membrane</keyword>
<organism evidence="2 3">
    <name type="scientific">Frankia casuarinae (strain DSM 45818 / CECT 9043 / HFP020203 / CcI3)</name>
    <dbReference type="NCBI Taxonomy" id="106370"/>
    <lineage>
        <taxon>Bacteria</taxon>
        <taxon>Bacillati</taxon>
        <taxon>Actinomycetota</taxon>
        <taxon>Actinomycetes</taxon>
        <taxon>Frankiales</taxon>
        <taxon>Frankiaceae</taxon>
        <taxon>Frankia</taxon>
    </lineage>
</organism>
<dbReference type="KEGG" id="fra:Francci3_1980"/>